<dbReference type="InterPro" id="IPR001623">
    <property type="entry name" value="DnaJ_domain"/>
</dbReference>
<keyword evidence="3" id="KW-1185">Reference proteome</keyword>
<dbReference type="RefSeq" id="WP_028285428.1">
    <property type="nucleotide sequence ID" value="NZ_BMLF01000001.1"/>
</dbReference>
<accession>A0A917SMC2</accession>
<name>A0A917SMC2_9RHOB</name>
<dbReference type="Gene3D" id="1.10.3680.10">
    <property type="entry name" value="TerB-like"/>
    <property type="match status" value="1"/>
</dbReference>
<reference evidence="2" key="2">
    <citation type="submission" date="2020-09" db="EMBL/GenBank/DDBJ databases">
        <authorList>
            <person name="Sun Q."/>
            <person name="Zhou Y."/>
        </authorList>
    </citation>
    <scope>NUCLEOTIDE SEQUENCE</scope>
    <source>
        <strain evidence="2">CGMCC 1.6293</strain>
    </source>
</reference>
<dbReference type="SUPFAM" id="SSF158682">
    <property type="entry name" value="TerB-like"/>
    <property type="match status" value="1"/>
</dbReference>
<dbReference type="PANTHER" id="PTHR24074">
    <property type="entry name" value="CO-CHAPERONE PROTEIN DJLA"/>
    <property type="match status" value="1"/>
</dbReference>
<dbReference type="InterPro" id="IPR036869">
    <property type="entry name" value="J_dom_sf"/>
</dbReference>
<proteinExistence type="predicted"/>
<protein>
    <submittedName>
        <fullName evidence="2">Molecular chaperone DjlA</fullName>
    </submittedName>
</protein>
<dbReference type="SUPFAM" id="SSF46565">
    <property type="entry name" value="Chaperone J-domain"/>
    <property type="match status" value="1"/>
</dbReference>
<dbReference type="PROSITE" id="PS50076">
    <property type="entry name" value="DNAJ_2"/>
    <property type="match status" value="1"/>
</dbReference>
<reference evidence="2" key="1">
    <citation type="journal article" date="2014" name="Int. J. Syst. Evol. Microbiol.">
        <title>Complete genome sequence of Corynebacterium casei LMG S-19264T (=DSM 44701T), isolated from a smear-ripened cheese.</title>
        <authorList>
            <consortium name="US DOE Joint Genome Institute (JGI-PGF)"/>
            <person name="Walter F."/>
            <person name="Albersmeier A."/>
            <person name="Kalinowski J."/>
            <person name="Ruckert C."/>
        </authorList>
    </citation>
    <scope>NUCLEOTIDE SEQUENCE</scope>
    <source>
        <strain evidence="2">CGMCC 1.6293</strain>
    </source>
</reference>
<dbReference type="CDD" id="cd06257">
    <property type="entry name" value="DnaJ"/>
    <property type="match status" value="1"/>
</dbReference>
<evidence type="ECO:0000259" key="1">
    <source>
        <dbReference type="PROSITE" id="PS50076"/>
    </source>
</evidence>
<dbReference type="InterPro" id="IPR050817">
    <property type="entry name" value="DjlA_DnaK_co-chaperone"/>
</dbReference>
<evidence type="ECO:0000313" key="2">
    <source>
        <dbReference type="EMBL" id="GGL85975.1"/>
    </source>
</evidence>
<dbReference type="SMART" id="SM00271">
    <property type="entry name" value="DnaJ"/>
    <property type="match status" value="1"/>
</dbReference>
<dbReference type="Pfam" id="PF00226">
    <property type="entry name" value="DnaJ"/>
    <property type="match status" value="1"/>
</dbReference>
<sequence>MSIWSRIAEALAALANGEGLAAVFDKLRGPRERSVVFAIAVIALGAKMAKADGVVNRVEVRAFREVFRIAPEDEKNAARVFNLARQDVAGYQDYAERVAGMLKDQPGMLCNLLEGLFHIAISDGDYHPDEDAFLADVARIFGLGEGDFRRLRARFVPSAERDPYEVLGVDSGATTEEIRRAYRRAVRESHPDRLMSQGLPEEAMKMAEKRMADLNTAWEEIRQTRGEAA</sequence>
<feature type="domain" description="J" evidence="1">
    <location>
        <begin position="162"/>
        <end position="229"/>
    </location>
</feature>
<dbReference type="AlphaFoldDB" id="A0A917SMC2"/>
<dbReference type="Proteomes" id="UP000649829">
    <property type="component" value="Unassembled WGS sequence"/>
</dbReference>
<comment type="caution">
    <text evidence="2">The sequence shown here is derived from an EMBL/GenBank/DDBJ whole genome shotgun (WGS) entry which is preliminary data.</text>
</comment>
<evidence type="ECO:0000313" key="3">
    <source>
        <dbReference type="Proteomes" id="UP000649829"/>
    </source>
</evidence>
<dbReference type="CDD" id="cd07316">
    <property type="entry name" value="terB_like_DjlA"/>
    <property type="match status" value="1"/>
</dbReference>
<dbReference type="Gene3D" id="1.10.287.110">
    <property type="entry name" value="DnaJ domain"/>
    <property type="match status" value="1"/>
</dbReference>
<dbReference type="InterPro" id="IPR007791">
    <property type="entry name" value="DjlA_N"/>
</dbReference>
<dbReference type="EMBL" id="BMLF01000001">
    <property type="protein sequence ID" value="GGL85975.1"/>
    <property type="molecule type" value="Genomic_DNA"/>
</dbReference>
<dbReference type="Pfam" id="PF05099">
    <property type="entry name" value="TerB"/>
    <property type="match status" value="1"/>
</dbReference>
<gene>
    <name evidence="2" type="ORF">GCM10011534_04820</name>
</gene>
<dbReference type="InterPro" id="IPR029024">
    <property type="entry name" value="TerB-like"/>
</dbReference>
<dbReference type="PRINTS" id="PR00625">
    <property type="entry name" value="JDOMAIN"/>
</dbReference>
<organism evidence="2 3">
    <name type="scientific">Pseudooceanicola nanhaiensis</name>
    <dbReference type="NCBI Taxonomy" id="375761"/>
    <lineage>
        <taxon>Bacteria</taxon>
        <taxon>Pseudomonadati</taxon>
        <taxon>Pseudomonadota</taxon>
        <taxon>Alphaproteobacteria</taxon>
        <taxon>Rhodobacterales</taxon>
        <taxon>Paracoccaceae</taxon>
        <taxon>Pseudooceanicola</taxon>
    </lineage>
</organism>